<feature type="compositionally biased region" description="Basic and acidic residues" evidence="1">
    <location>
        <begin position="91"/>
        <end position="106"/>
    </location>
</feature>
<dbReference type="InParanoid" id="J0WLL1"/>
<dbReference type="EMBL" id="JH688756">
    <property type="protein sequence ID" value="EJD32665.1"/>
    <property type="molecule type" value="Genomic_DNA"/>
</dbReference>
<protein>
    <submittedName>
        <fullName evidence="2">Uncharacterized protein</fullName>
    </submittedName>
</protein>
<reference evidence="3" key="1">
    <citation type="journal article" date="2012" name="Science">
        <title>The Paleozoic origin of enzymatic lignin decomposition reconstructed from 31 fungal genomes.</title>
        <authorList>
            <person name="Floudas D."/>
            <person name="Binder M."/>
            <person name="Riley R."/>
            <person name="Barry K."/>
            <person name="Blanchette R.A."/>
            <person name="Henrissat B."/>
            <person name="Martinez A.T."/>
            <person name="Otillar R."/>
            <person name="Spatafora J.W."/>
            <person name="Yadav J.S."/>
            <person name="Aerts A."/>
            <person name="Benoit I."/>
            <person name="Boyd A."/>
            <person name="Carlson A."/>
            <person name="Copeland A."/>
            <person name="Coutinho P.M."/>
            <person name="de Vries R.P."/>
            <person name="Ferreira P."/>
            <person name="Findley K."/>
            <person name="Foster B."/>
            <person name="Gaskell J."/>
            <person name="Glotzer D."/>
            <person name="Gorecki P."/>
            <person name="Heitman J."/>
            <person name="Hesse C."/>
            <person name="Hori C."/>
            <person name="Igarashi K."/>
            <person name="Jurgens J.A."/>
            <person name="Kallen N."/>
            <person name="Kersten P."/>
            <person name="Kohler A."/>
            <person name="Kuees U."/>
            <person name="Kumar T.K.A."/>
            <person name="Kuo A."/>
            <person name="LaButti K."/>
            <person name="Larrondo L.F."/>
            <person name="Lindquist E."/>
            <person name="Ling A."/>
            <person name="Lombard V."/>
            <person name="Lucas S."/>
            <person name="Lundell T."/>
            <person name="Martin R."/>
            <person name="McLaughlin D.J."/>
            <person name="Morgenstern I."/>
            <person name="Morin E."/>
            <person name="Murat C."/>
            <person name="Nagy L.G."/>
            <person name="Nolan M."/>
            <person name="Ohm R.A."/>
            <person name="Patyshakuliyeva A."/>
            <person name="Rokas A."/>
            <person name="Ruiz-Duenas F.J."/>
            <person name="Sabat G."/>
            <person name="Salamov A."/>
            <person name="Samejima M."/>
            <person name="Schmutz J."/>
            <person name="Slot J.C."/>
            <person name="St John F."/>
            <person name="Stenlid J."/>
            <person name="Sun H."/>
            <person name="Sun S."/>
            <person name="Syed K."/>
            <person name="Tsang A."/>
            <person name="Wiebenga A."/>
            <person name="Young D."/>
            <person name="Pisabarro A."/>
            <person name="Eastwood D.C."/>
            <person name="Martin F."/>
            <person name="Cullen D."/>
            <person name="Grigoriev I.V."/>
            <person name="Hibbett D.S."/>
        </authorList>
    </citation>
    <scope>NUCLEOTIDE SEQUENCE [LARGE SCALE GENOMIC DNA]</scope>
    <source>
        <strain evidence="3">TFB10046</strain>
    </source>
</reference>
<accession>J0WLL1</accession>
<dbReference type="KEGG" id="adl:AURDEDRAFT_178239"/>
<feature type="region of interest" description="Disordered" evidence="1">
    <location>
        <begin position="75"/>
        <end position="122"/>
    </location>
</feature>
<keyword evidence="3" id="KW-1185">Reference proteome</keyword>
<organism evidence="2 3">
    <name type="scientific">Auricularia subglabra (strain TFB-10046 / SS5)</name>
    <name type="common">White-rot fungus</name>
    <name type="synonym">Auricularia delicata (strain TFB10046)</name>
    <dbReference type="NCBI Taxonomy" id="717982"/>
    <lineage>
        <taxon>Eukaryota</taxon>
        <taxon>Fungi</taxon>
        <taxon>Dikarya</taxon>
        <taxon>Basidiomycota</taxon>
        <taxon>Agaricomycotina</taxon>
        <taxon>Agaricomycetes</taxon>
        <taxon>Auriculariales</taxon>
        <taxon>Auriculariaceae</taxon>
        <taxon>Auricularia</taxon>
    </lineage>
</organism>
<dbReference type="AlphaFoldDB" id="J0WLL1"/>
<sequence>MGGAAARIPDAIVKQLLLDQQAGGGVAKARTADEVADVTGRLRESATKSPEPPSQASRTESSGLCVVRVSAGRLGDADADAQRLRPALRQKPRDRQLFDGARDSRQRRVRPPKHREAAAPGYDGWLTFWPSSRVSSARKTG</sequence>
<evidence type="ECO:0000313" key="3">
    <source>
        <dbReference type="Proteomes" id="UP000006514"/>
    </source>
</evidence>
<evidence type="ECO:0000256" key="1">
    <source>
        <dbReference type="SAM" id="MobiDB-lite"/>
    </source>
</evidence>
<evidence type="ECO:0000313" key="2">
    <source>
        <dbReference type="EMBL" id="EJD32665.1"/>
    </source>
</evidence>
<name>J0WLL1_AURST</name>
<gene>
    <name evidence="2" type="ORF">AURDEDRAFT_178239</name>
</gene>
<feature type="region of interest" description="Disordered" evidence="1">
    <location>
        <begin position="22"/>
        <end position="63"/>
    </location>
</feature>
<dbReference type="Proteomes" id="UP000006514">
    <property type="component" value="Unassembled WGS sequence"/>
</dbReference>
<proteinExistence type="predicted"/>